<reference evidence="2" key="2">
    <citation type="journal article" date="2015" name="Data Brief">
        <title>Shoot transcriptome of the giant reed, Arundo donax.</title>
        <authorList>
            <person name="Barrero R.A."/>
            <person name="Guerrero F.D."/>
            <person name="Moolhuijzen P."/>
            <person name="Goolsby J.A."/>
            <person name="Tidwell J."/>
            <person name="Bellgard S.E."/>
            <person name="Bellgard M.I."/>
        </authorList>
    </citation>
    <scope>NUCLEOTIDE SEQUENCE</scope>
    <source>
        <tissue evidence="2">Shoot tissue taken approximately 20 cm above the soil surface</tissue>
    </source>
</reference>
<organism evidence="2">
    <name type="scientific">Arundo donax</name>
    <name type="common">Giant reed</name>
    <name type="synonym">Donax arundinaceus</name>
    <dbReference type="NCBI Taxonomy" id="35708"/>
    <lineage>
        <taxon>Eukaryota</taxon>
        <taxon>Viridiplantae</taxon>
        <taxon>Streptophyta</taxon>
        <taxon>Embryophyta</taxon>
        <taxon>Tracheophyta</taxon>
        <taxon>Spermatophyta</taxon>
        <taxon>Magnoliopsida</taxon>
        <taxon>Liliopsida</taxon>
        <taxon>Poales</taxon>
        <taxon>Poaceae</taxon>
        <taxon>PACMAD clade</taxon>
        <taxon>Arundinoideae</taxon>
        <taxon>Arundineae</taxon>
        <taxon>Arundo</taxon>
    </lineage>
</organism>
<dbReference type="GO" id="GO:0005730">
    <property type="term" value="C:nucleolus"/>
    <property type="evidence" value="ECO:0007669"/>
    <property type="project" value="TreeGrafter"/>
</dbReference>
<dbReference type="GO" id="GO:0000466">
    <property type="term" value="P:maturation of 5.8S rRNA from tricistronic rRNA transcript (SSU-rRNA, 5.8S rRNA, LSU-rRNA)"/>
    <property type="evidence" value="ECO:0007669"/>
    <property type="project" value="TreeGrafter"/>
</dbReference>
<dbReference type="PANTHER" id="PTHR13500:SF0">
    <property type="entry name" value="NUCLEOLAR PRE-RIBOSOMAL-ASSOCIATED PROTEIN 1"/>
    <property type="match status" value="1"/>
</dbReference>
<dbReference type="EMBL" id="GBRH01218371">
    <property type="protein sequence ID" value="JAD79524.1"/>
    <property type="molecule type" value="Transcribed_RNA"/>
</dbReference>
<dbReference type="GO" id="GO:0000463">
    <property type="term" value="P:maturation of LSU-rRNA from tricistronic rRNA transcript (SSU-rRNA, 5.8S rRNA, LSU-rRNA)"/>
    <property type="evidence" value="ECO:0007669"/>
    <property type="project" value="TreeGrafter"/>
</dbReference>
<dbReference type="PANTHER" id="PTHR13500">
    <property type="entry name" value="NUCLEOLAR PRERIBOSOMAL-ASSOCIATED PROTEIN 1"/>
    <property type="match status" value="1"/>
</dbReference>
<evidence type="ECO:0000313" key="2">
    <source>
        <dbReference type="EMBL" id="JAD79524.1"/>
    </source>
</evidence>
<reference evidence="2" key="1">
    <citation type="submission" date="2014-09" db="EMBL/GenBank/DDBJ databases">
        <authorList>
            <person name="Magalhaes I.L.F."/>
            <person name="Oliveira U."/>
            <person name="Santos F.R."/>
            <person name="Vidigal T.H.D.A."/>
            <person name="Brescovit A.D."/>
            <person name="Santos A.J."/>
        </authorList>
    </citation>
    <scope>NUCLEOTIDE SEQUENCE</scope>
    <source>
        <tissue evidence="2">Shoot tissue taken approximately 20 cm above the soil surface</tissue>
    </source>
</reference>
<protein>
    <recommendedName>
        <fullName evidence="1">URB1 C-terminal domain-containing protein</fullName>
    </recommendedName>
</protein>
<evidence type="ECO:0000259" key="1">
    <source>
        <dbReference type="Pfam" id="PF16201"/>
    </source>
</evidence>
<dbReference type="Pfam" id="PF16201">
    <property type="entry name" value="NopRA1"/>
    <property type="match status" value="1"/>
</dbReference>
<dbReference type="InterPro" id="IPR039844">
    <property type="entry name" value="URB1"/>
</dbReference>
<dbReference type="AlphaFoldDB" id="A0A0A9CT58"/>
<name>A0A0A9CT58_ARUDO</name>
<feature type="domain" description="URB1 C-terminal" evidence="1">
    <location>
        <begin position="3"/>
        <end position="101"/>
    </location>
</feature>
<proteinExistence type="predicted"/>
<dbReference type="InterPro" id="IPR032436">
    <property type="entry name" value="URB1_C"/>
</dbReference>
<accession>A0A0A9CT58</accession>
<sequence length="217" mass="23933">MHSTSVNLQSIPLFPTSLRSSSVHFKAERLWMLRLLYAGSNLADDAKLYKRGSVLELALAFCSSPVSDSESKVLVLKVLKKCVTLPVLAHHLVKECGLLLWLSSVISIHCEGPDGAENSCSTVVELALEVACDLISSRLIIDRLQETALEQLSAISSYLYVLVKDANLLKGNVLLFKDAKLLKGNVPLLKCDYINNEVVNGKEDIPTTFYLVSPWFI</sequence>